<comment type="caution">
    <text evidence="7">The sequence shown here is derived from an EMBL/GenBank/DDBJ whole genome shotgun (WGS) entry which is preliminary data.</text>
</comment>
<evidence type="ECO:0000256" key="1">
    <source>
        <dbReference type="ARBA" id="ARBA00011975"/>
    </source>
</evidence>
<evidence type="ECO:0000256" key="4">
    <source>
        <dbReference type="ARBA" id="ARBA00022691"/>
    </source>
</evidence>
<dbReference type="InterPro" id="IPR029063">
    <property type="entry name" value="SAM-dependent_MTases_sf"/>
</dbReference>
<dbReference type="EC" id="2.1.1.37" evidence="1"/>
<protein>
    <recommendedName>
        <fullName evidence="1">DNA (cytosine-5-)-methyltransferase</fullName>
        <ecNumber evidence="1">2.1.1.37</ecNumber>
    </recommendedName>
</protein>
<evidence type="ECO:0000256" key="2">
    <source>
        <dbReference type="ARBA" id="ARBA00022603"/>
    </source>
</evidence>
<dbReference type="PROSITE" id="PS51679">
    <property type="entry name" value="SAM_MT_C5"/>
    <property type="match status" value="1"/>
</dbReference>
<dbReference type="GO" id="GO:0032259">
    <property type="term" value="P:methylation"/>
    <property type="evidence" value="ECO:0007669"/>
    <property type="project" value="UniProtKB-KW"/>
</dbReference>
<dbReference type="Gene3D" id="3.40.50.150">
    <property type="entry name" value="Vaccinia Virus protein VP39"/>
    <property type="match status" value="1"/>
</dbReference>
<sequence>MSKKKETPRIWLQHLVCEASGFVPGEELHIRMDEEAKEILIQNREFEDADEHDVHQVHVSSRVNKTSGALRPLVDSARESYASIISVQDKVEICVYSLGDYSRVVVRPLRFRLFNTETLDVPSDERIRLLSIAAGCGIGTVYFRDSNYFSPVMEIELEEDSAENLKLNYPNSFLFNGDIRDCNVVAKADVALVSLPCNQHSSLGEGEQGVFQNLALATSKIIKAAEPKIVFFENVPEYYKTRSYTDLQELILSDFPFWVGPVKLESHDFGSIAKRERSYSIAFRHQDDMLEFRVPTPPKKVRKKKLKEFLDPKGTEHEWKSLDKWFASFNSKKEKNNAWADRSTELTFVDENSTVLQCIPKRYRSHSASNSYVLHPDKNQWRFLSINELRRIFGIPEDFQFSVHTPVWRIYEQIGQSACGRVFRAFANEIATVFFKSMFKKPADKKEAVDTSMPLSMDSDGQLHLLMM</sequence>
<evidence type="ECO:0000256" key="5">
    <source>
        <dbReference type="ARBA" id="ARBA00022747"/>
    </source>
</evidence>
<keyword evidence="8" id="KW-1185">Reference proteome</keyword>
<dbReference type="Proteomes" id="UP001597169">
    <property type="component" value="Unassembled WGS sequence"/>
</dbReference>
<keyword evidence="4 6" id="KW-0949">S-adenosyl-L-methionine</keyword>
<comment type="similarity">
    <text evidence="6">Belongs to the class I-like SAM-binding methyltransferase superfamily. C5-methyltransferase family.</text>
</comment>
<evidence type="ECO:0000256" key="3">
    <source>
        <dbReference type="ARBA" id="ARBA00022679"/>
    </source>
</evidence>
<keyword evidence="3 6" id="KW-0808">Transferase</keyword>
<dbReference type="EMBL" id="JBHTKX010000008">
    <property type="protein sequence ID" value="MFD1131278.1"/>
    <property type="molecule type" value="Genomic_DNA"/>
</dbReference>
<gene>
    <name evidence="7" type="ORF">ACFQ3J_24465</name>
</gene>
<organism evidence="7 8">
    <name type="scientific">Paenibacillus provencensis</name>
    <dbReference type="NCBI Taxonomy" id="441151"/>
    <lineage>
        <taxon>Bacteria</taxon>
        <taxon>Bacillati</taxon>
        <taxon>Bacillota</taxon>
        <taxon>Bacilli</taxon>
        <taxon>Bacillales</taxon>
        <taxon>Paenibacillaceae</taxon>
        <taxon>Paenibacillus</taxon>
    </lineage>
</organism>
<dbReference type="InterPro" id="IPR001525">
    <property type="entry name" value="C5_MeTfrase"/>
</dbReference>
<dbReference type="SUPFAM" id="SSF53335">
    <property type="entry name" value="S-adenosyl-L-methionine-dependent methyltransferases"/>
    <property type="match status" value="1"/>
</dbReference>
<name>A0ABW3Q0P3_9BACL</name>
<dbReference type="Gene3D" id="3.90.120.10">
    <property type="entry name" value="DNA Methylase, subunit A, domain 2"/>
    <property type="match status" value="1"/>
</dbReference>
<keyword evidence="2 6" id="KW-0489">Methyltransferase</keyword>
<accession>A0ABW3Q0P3</accession>
<evidence type="ECO:0000256" key="6">
    <source>
        <dbReference type="PROSITE-ProRule" id="PRU01016"/>
    </source>
</evidence>
<keyword evidence="5" id="KW-0680">Restriction system</keyword>
<evidence type="ECO:0000313" key="8">
    <source>
        <dbReference type="Proteomes" id="UP001597169"/>
    </source>
</evidence>
<feature type="active site" evidence="6">
    <location>
        <position position="197"/>
    </location>
</feature>
<dbReference type="GO" id="GO:0003886">
    <property type="term" value="F:DNA (cytosine-5-)-methyltransferase activity"/>
    <property type="evidence" value="ECO:0007669"/>
    <property type="project" value="UniProtKB-EC"/>
</dbReference>
<dbReference type="InterPro" id="IPR050750">
    <property type="entry name" value="C5-MTase"/>
</dbReference>
<dbReference type="RefSeq" id="WP_251584336.1">
    <property type="nucleotide sequence ID" value="NZ_JBHTKX010000008.1"/>
</dbReference>
<evidence type="ECO:0000313" key="7">
    <source>
        <dbReference type="EMBL" id="MFD1131278.1"/>
    </source>
</evidence>
<proteinExistence type="inferred from homology"/>
<dbReference type="PANTHER" id="PTHR46098:SF1">
    <property type="entry name" value="TRNA (CYTOSINE(38)-C(5))-METHYLTRANSFERASE"/>
    <property type="match status" value="1"/>
</dbReference>
<dbReference type="PANTHER" id="PTHR46098">
    <property type="entry name" value="TRNA (CYTOSINE(38)-C(5))-METHYLTRANSFERASE"/>
    <property type="match status" value="1"/>
</dbReference>
<dbReference type="Pfam" id="PF00145">
    <property type="entry name" value="DNA_methylase"/>
    <property type="match status" value="1"/>
</dbReference>
<reference evidence="8" key="1">
    <citation type="journal article" date="2019" name="Int. J. Syst. Evol. Microbiol.">
        <title>The Global Catalogue of Microorganisms (GCM) 10K type strain sequencing project: providing services to taxonomists for standard genome sequencing and annotation.</title>
        <authorList>
            <consortium name="The Broad Institute Genomics Platform"/>
            <consortium name="The Broad Institute Genome Sequencing Center for Infectious Disease"/>
            <person name="Wu L."/>
            <person name="Ma J."/>
        </authorList>
    </citation>
    <scope>NUCLEOTIDE SEQUENCE [LARGE SCALE GENOMIC DNA]</scope>
    <source>
        <strain evidence="8">CCUG 53519</strain>
    </source>
</reference>